<keyword evidence="4" id="KW-0121">Carboxypeptidase</keyword>
<keyword evidence="4" id="KW-0378">Hydrolase</keyword>
<dbReference type="InterPro" id="IPR009045">
    <property type="entry name" value="Zn_M74/Hedgehog-like"/>
</dbReference>
<feature type="region of interest" description="Disordered" evidence="1">
    <location>
        <begin position="28"/>
        <end position="55"/>
    </location>
</feature>
<dbReference type="SUPFAM" id="SSF55166">
    <property type="entry name" value="Hedgehog/DD-peptidase"/>
    <property type="match status" value="1"/>
</dbReference>
<dbReference type="PANTHER" id="PTHR34385:SF1">
    <property type="entry name" value="PEPTIDOGLYCAN L-ALANYL-D-GLUTAMATE ENDOPEPTIDASE CWLK"/>
    <property type="match status" value="1"/>
</dbReference>
<dbReference type="GO" id="GO:0006508">
    <property type="term" value="P:proteolysis"/>
    <property type="evidence" value="ECO:0007669"/>
    <property type="project" value="InterPro"/>
</dbReference>
<gene>
    <name evidence="3" type="ORF">GGG87_01755</name>
    <name evidence="4" type="ORF">GGH11_01755</name>
</gene>
<accession>A0A6I4RFU5</accession>
<dbReference type="AlphaFoldDB" id="A0A6I4RFU5"/>
<dbReference type="EMBL" id="WLCG01000002">
    <property type="protein sequence ID" value="MTB63736.1"/>
    <property type="molecule type" value="Genomic_DNA"/>
</dbReference>
<dbReference type="Pfam" id="PF02557">
    <property type="entry name" value="VanY"/>
    <property type="match status" value="1"/>
</dbReference>
<keyword evidence="5" id="KW-1185">Reference proteome</keyword>
<evidence type="ECO:0000313" key="4">
    <source>
        <dbReference type="EMBL" id="MWV55717.1"/>
    </source>
</evidence>
<dbReference type="GO" id="GO:0004180">
    <property type="term" value="F:carboxypeptidase activity"/>
    <property type="evidence" value="ECO:0007669"/>
    <property type="project" value="UniProtKB-KW"/>
</dbReference>
<feature type="domain" description="D-alanyl-D-alanine carboxypeptidase-like core" evidence="2">
    <location>
        <begin position="84"/>
        <end position="213"/>
    </location>
</feature>
<dbReference type="EMBL" id="WUBJ01000002">
    <property type="protein sequence ID" value="MWV55717.1"/>
    <property type="molecule type" value="Genomic_DNA"/>
</dbReference>
<dbReference type="PANTHER" id="PTHR34385">
    <property type="entry name" value="D-ALANYL-D-ALANINE CARBOXYPEPTIDASE"/>
    <property type="match status" value="1"/>
</dbReference>
<evidence type="ECO:0000256" key="1">
    <source>
        <dbReference type="SAM" id="MobiDB-lite"/>
    </source>
</evidence>
<reference evidence="3 5" key="2">
    <citation type="submission" date="2019-11" db="EMBL/GenBank/DDBJ databases">
        <title>Streptococcis sp. isolated from the respiratory tract of Marmot.</title>
        <authorList>
            <person name="Zhang G."/>
        </authorList>
    </citation>
    <scope>NUCLEOTIDE SEQUENCE [LARGE SCALE GENOMIC DNA]</scope>
    <source>
        <strain evidence="5">zg-86</strain>
        <strain evidence="3">Zg-86</strain>
    </source>
</reference>
<evidence type="ECO:0000313" key="5">
    <source>
        <dbReference type="Proteomes" id="UP000435060"/>
    </source>
</evidence>
<name>A0A6I4RFU5_9STRE</name>
<reference evidence="4 6" key="1">
    <citation type="submission" date="2019-10" db="EMBL/GenBank/DDBJ databases">
        <title>Streptococcis sp, isolated from the respiratory tract of Marmot.</title>
        <authorList>
            <person name="Zhang G."/>
        </authorList>
    </citation>
    <scope>NUCLEOTIDE SEQUENCE [LARGE SCALE GENOMIC DNA]</scope>
    <source>
        <strain evidence="6">zg-70</strain>
        <strain evidence="4">Zg-70</strain>
    </source>
</reference>
<protein>
    <submittedName>
        <fullName evidence="4">D-alanyl-D-alanine carboxypeptidase family protein</fullName>
    </submittedName>
</protein>
<keyword evidence="4" id="KW-0645">Protease</keyword>
<feature type="compositionally biased region" description="Low complexity" evidence="1">
    <location>
        <begin position="31"/>
        <end position="46"/>
    </location>
</feature>
<dbReference type="Gene3D" id="3.30.1380.10">
    <property type="match status" value="1"/>
</dbReference>
<dbReference type="Proteomes" id="UP000435060">
    <property type="component" value="Unassembled WGS sequence"/>
</dbReference>
<evidence type="ECO:0000313" key="6">
    <source>
        <dbReference type="Proteomes" id="UP000435423"/>
    </source>
</evidence>
<dbReference type="InterPro" id="IPR052179">
    <property type="entry name" value="DD-CPase-like"/>
</dbReference>
<evidence type="ECO:0000313" key="3">
    <source>
        <dbReference type="EMBL" id="MTB63736.1"/>
    </source>
</evidence>
<dbReference type="InterPro" id="IPR058193">
    <property type="entry name" value="VanY/YodJ_core_dom"/>
</dbReference>
<comment type="caution">
    <text evidence="4">The sequence shown here is derived from an EMBL/GenBank/DDBJ whole genome shotgun (WGS) entry which is preliminary data.</text>
</comment>
<dbReference type="Proteomes" id="UP000435423">
    <property type="component" value="Unassembled WGS sequence"/>
</dbReference>
<evidence type="ECO:0000259" key="2">
    <source>
        <dbReference type="Pfam" id="PF02557"/>
    </source>
</evidence>
<proteinExistence type="predicted"/>
<organism evidence="4 6">
    <name type="scientific">Streptococcus zhangguiae</name>
    <dbReference type="NCBI Taxonomy" id="2664091"/>
    <lineage>
        <taxon>Bacteria</taxon>
        <taxon>Bacillati</taxon>
        <taxon>Bacillota</taxon>
        <taxon>Bacilli</taxon>
        <taxon>Lactobacillales</taxon>
        <taxon>Streptococcaceae</taxon>
        <taxon>Streptococcus</taxon>
    </lineage>
</organism>
<dbReference type="InterPro" id="IPR003709">
    <property type="entry name" value="VanY-like_core_dom"/>
</dbReference>
<sequence>MICLLVILAGVIFVWKIDTAAFFQGATPTRSSSATSISAASSSSQAQKEDTLPNVSPDDWELVLVNRDHLLETEPASLTSIGDIQVDSRIAEATNQFLVAARMIVPEEILISGYRSKTEQEQLYNDRIAEAEASGLSQEEAENLVKNQVQRPGASEHQTGLAIDMGEAEGQLDEVAEKIKALAPQYGFVLRYPEGKSEITGIKFESWHFRYVGIDSAKYMEEHHLVLEEYIALLKEKKQ</sequence>
<dbReference type="CDD" id="cd14852">
    <property type="entry name" value="LD-carboxypeptidase"/>
    <property type="match status" value="1"/>
</dbReference>